<dbReference type="Pfam" id="PF07396">
    <property type="entry name" value="Porin_O_P"/>
    <property type="match status" value="1"/>
</dbReference>
<protein>
    <recommendedName>
        <fullName evidence="4">Porin</fullName>
    </recommendedName>
</protein>
<dbReference type="SUPFAM" id="SSF56935">
    <property type="entry name" value="Porins"/>
    <property type="match status" value="1"/>
</dbReference>
<organism evidence="2 3">
    <name type="scientific">Rhodovarius crocodyli</name>
    <dbReference type="NCBI Taxonomy" id="1979269"/>
    <lineage>
        <taxon>Bacteria</taxon>
        <taxon>Pseudomonadati</taxon>
        <taxon>Pseudomonadota</taxon>
        <taxon>Alphaproteobacteria</taxon>
        <taxon>Acetobacterales</taxon>
        <taxon>Roseomonadaceae</taxon>
        <taxon>Rhodovarius</taxon>
    </lineage>
</organism>
<feature type="signal peptide" evidence="1">
    <location>
        <begin position="1"/>
        <end position="21"/>
    </location>
</feature>
<proteinExistence type="predicted"/>
<feature type="chain" id="PRO_5019167946" description="Porin" evidence="1">
    <location>
        <begin position="22"/>
        <end position="408"/>
    </location>
</feature>
<evidence type="ECO:0000313" key="2">
    <source>
        <dbReference type="EMBL" id="RVT99410.1"/>
    </source>
</evidence>
<comment type="caution">
    <text evidence="2">The sequence shown here is derived from an EMBL/GenBank/DDBJ whole genome shotgun (WGS) entry which is preliminary data.</text>
</comment>
<keyword evidence="3" id="KW-1185">Reference proteome</keyword>
<dbReference type="InterPro" id="IPR023614">
    <property type="entry name" value="Porin_dom_sf"/>
</dbReference>
<reference evidence="2 3" key="1">
    <citation type="submission" date="2019-01" db="EMBL/GenBank/DDBJ databases">
        <authorList>
            <person name="Chen W.-M."/>
        </authorList>
    </citation>
    <scope>NUCLEOTIDE SEQUENCE [LARGE SCALE GENOMIC DNA]</scope>
    <source>
        <strain evidence="2 3">CCP-6</strain>
    </source>
</reference>
<dbReference type="EMBL" id="SACL01000001">
    <property type="protein sequence ID" value="RVT99410.1"/>
    <property type="molecule type" value="Genomic_DNA"/>
</dbReference>
<sequence length="408" mass="44540">MRVRSCLLAGLVLSTSGAAMAQTTGDGISWSGIRPQLNLADGNFTITPVARLDLHAGSYFDQDRDVSDRFSSGANVRRARVGVRGTILKDISYNFTWELAPSTPQDPSRGGRIFEASMSYTGIRGLRISAGAWTLPHTLAYASSSSEMMMLERPAIAAMATSLASGDTRLAVGAEAFNSRLYGAAFLTQGVLSTLHDDRQRGVVGRVAGLALDGFVKLQLGANFAYQDRPGSNNREAQRLRDYPELRLNSFRYLDTGTIPASSAWAVGPEVSGMIGRMHFAAEYQHIRINANTGGERNFNGWYIQTAIPLMGEPRTRNNSNATWRRGRSRDLDFNGNWGGLEAAFGYSYANLHDAPTRGGSQEIYTAALNWYPISNIKFTVQYQVGNIAQTTQNRGFQAISFGTILSF</sequence>
<evidence type="ECO:0000313" key="3">
    <source>
        <dbReference type="Proteomes" id="UP000282957"/>
    </source>
</evidence>
<name>A0A437MP62_9PROT</name>
<dbReference type="AlphaFoldDB" id="A0A437MP62"/>
<dbReference type="InterPro" id="IPR010870">
    <property type="entry name" value="Porin_O/P"/>
</dbReference>
<evidence type="ECO:0000256" key="1">
    <source>
        <dbReference type="SAM" id="SignalP"/>
    </source>
</evidence>
<dbReference type="Gene3D" id="2.40.160.10">
    <property type="entry name" value="Porin"/>
    <property type="match status" value="1"/>
</dbReference>
<dbReference type="Proteomes" id="UP000282957">
    <property type="component" value="Unassembled WGS sequence"/>
</dbReference>
<gene>
    <name evidence="2" type="ORF">EOD42_04800</name>
</gene>
<accession>A0A437MP62</accession>
<keyword evidence="1" id="KW-0732">Signal</keyword>
<dbReference type="OrthoDB" id="7217987at2"/>
<evidence type="ECO:0008006" key="4">
    <source>
        <dbReference type="Google" id="ProtNLM"/>
    </source>
</evidence>